<sequence length="204" mass="23074">MRVEMSIPAHMMLAVLLSGANCADPGPAPGNHWSPTTKAAIEKWKADWADHNHKVETDPEFARSYETFRQTKQLLLEACNEALKGVYPPQKELSLLRRIERVHREVVEPFITTDKPDPRKIGIVAYYLLQHLVDTELLIVPEESSFGQALDNMLPALSPQANSSPEEDAEYEALNRSAQKQVCRILQKLQTEGYYKGVPLPDFH</sequence>
<protein>
    <submittedName>
        <fullName evidence="2">Uncharacterized protein</fullName>
    </submittedName>
</protein>
<organism evidence="2 3">
    <name type="scientific">Brucella anthropi</name>
    <name type="common">Ochrobactrum anthropi</name>
    <dbReference type="NCBI Taxonomy" id="529"/>
    <lineage>
        <taxon>Bacteria</taxon>
        <taxon>Pseudomonadati</taxon>
        <taxon>Pseudomonadota</taxon>
        <taxon>Alphaproteobacteria</taxon>
        <taxon>Hyphomicrobiales</taxon>
        <taxon>Brucellaceae</taxon>
        <taxon>Brucella/Ochrobactrum group</taxon>
        <taxon>Brucella</taxon>
    </lineage>
</organism>
<name>A0A8I0NAR7_BRUAN</name>
<evidence type="ECO:0000313" key="3">
    <source>
        <dbReference type="Proteomes" id="UP000642265"/>
    </source>
</evidence>
<keyword evidence="1" id="KW-0732">Signal</keyword>
<reference evidence="2" key="2">
    <citation type="submission" date="2020-10" db="EMBL/GenBank/DDBJ databases">
        <title>Enrichment of novel Verrucomicrobia, Bacteroidetes and Krumholzibacteria in an oxygen-limited, methane- and iron-fed bioreactor inoculated with Bothnian Sea sediments.</title>
        <authorList>
            <person name="Martins P.D."/>
            <person name="de Jong A."/>
            <person name="Lenstra W.K."/>
            <person name="van Helmond N.A.G.M."/>
            <person name="Slomp C.P."/>
            <person name="Jetten M.S.M."/>
            <person name="Welte C.U."/>
            <person name="Rasigraf O."/>
        </authorList>
    </citation>
    <scope>NUCLEOTIDE SEQUENCE</scope>
    <source>
        <strain evidence="2">MAG47</strain>
    </source>
</reference>
<reference evidence="2" key="1">
    <citation type="submission" date="2020-09" db="EMBL/GenBank/DDBJ databases">
        <authorList>
            <person name="Dalcin Martins P."/>
        </authorList>
    </citation>
    <scope>NUCLEOTIDE SEQUENCE</scope>
    <source>
        <strain evidence="2">MAG47</strain>
    </source>
</reference>
<feature type="signal peptide" evidence="1">
    <location>
        <begin position="1"/>
        <end position="23"/>
    </location>
</feature>
<dbReference type="AlphaFoldDB" id="A0A8I0NAR7"/>
<gene>
    <name evidence="2" type="ORF">IH622_23150</name>
</gene>
<comment type="caution">
    <text evidence="2">The sequence shown here is derived from an EMBL/GenBank/DDBJ whole genome shotgun (WGS) entry which is preliminary data.</text>
</comment>
<dbReference type="EMBL" id="JACZKO010000063">
    <property type="protein sequence ID" value="MBE0563695.1"/>
    <property type="molecule type" value="Genomic_DNA"/>
</dbReference>
<dbReference type="Proteomes" id="UP000642265">
    <property type="component" value="Unassembled WGS sequence"/>
</dbReference>
<accession>A0A8I0NAR7</accession>
<evidence type="ECO:0000313" key="2">
    <source>
        <dbReference type="EMBL" id="MBE0563695.1"/>
    </source>
</evidence>
<feature type="chain" id="PRO_5034202597" evidence="1">
    <location>
        <begin position="24"/>
        <end position="204"/>
    </location>
</feature>
<proteinExistence type="predicted"/>
<evidence type="ECO:0000256" key="1">
    <source>
        <dbReference type="SAM" id="SignalP"/>
    </source>
</evidence>